<gene>
    <name evidence="2" type="ORF">BDD16_003862</name>
</gene>
<dbReference type="GO" id="GO:0008233">
    <property type="term" value="F:peptidase activity"/>
    <property type="evidence" value="ECO:0007669"/>
    <property type="project" value="UniProtKB-KW"/>
</dbReference>
<organism evidence="2 3">
    <name type="scientific">Sphaerotilus montanus</name>
    <dbReference type="NCBI Taxonomy" id="522889"/>
    <lineage>
        <taxon>Bacteria</taxon>
        <taxon>Pseudomonadati</taxon>
        <taxon>Pseudomonadota</taxon>
        <taxon>Betaproteobacteria</taxon>
        <taxon>Burkholderiales</taxon>
        <taxon>Sphaerotilaceae</taxon>
        <taxon>Sphaerotilus</taxon>
    </lineage>
</organism>
<evidence type="ECO:0000256" key="1">
    <source>
        <dbReference type="SAM" id="Phobius"/>
    </source>
</evidence>
<feature type="transmembrane region" description="Helical" evidence="1">
    <location>
        <begin position="7"/>
        <end position="36"/>
    </location>
</feature>
<comment type="caution">
    <text evidence="2">The sequence shown here is derived from an EMBL/GenBank/DDBJ whole genome shotgun (WGS) entry which is preliminary data.</text>
</comment>
<evidence type="ECO:0000313" key="3">
    <source>
        <dbReference type="Proteomes" id="UP000518288"/>
    </source>
</evidence>
<proteinExistence type="predicted"/>
<sequence length="145" mass="15719">MSESMLWWIASGFVVGAELLTGTVYLLLLSIGMVVAGLSAWMGAPLPTQMLVCAVVGGVAMALLWWWRLRTSRSRPAAEFDLDIGHRVHVARWQPDGLTTVHYRGAPWQARWTGEVPPPGPGEYAIVAVDGARLVLGPLSSTRTP</sequence>
<keyword evidence="1" id="KW-1133">Transmembrane helix</keyword>
<keyword evidence="1" id="KW-0472">Membrane</keyword>
<dbReference type="RefSeq" id="WP_179635465.1">
    <property type="nucleotide sequence ID" value="NZ_JACCFH010000001.1"/>
</dbReference>
<accession>A0A7Y9R292</accession>
<protein>
    <submittedName>
        <fullName evidence="2">Membrane protein implicated in regulation of membrane protease activity</fullName>
    </submittedName>
</protein>
<keyword evidence="1" id="KW-0812">Transmembrane</keyword>
<feature type="transmembrane region" description="Helical" evidence="1">
    <location>
        <begin position="48"/>
        <end position="67"/>
    </location>
</feature>
<dbReference type="EMBL" id="JACCFH010000001">
    <property type="protein sequence ID" value="NYG34876.1"/>
    <property type="molecule type" value="Genomic_DNA"/>
</dbReference>
<dbReference type="GO" id="GO:0006508">
    <property type="term" value="P:proteolysis"/>
    <property type="evidence" value="ECO:0007669"/>
    <property type="project" value="UniProtKB-KW"/>
</dbReference>
<keyword evidence="3" id="KW-1185">Reference proteome</keyword>
<keyword evidence="2" id="KW-0645">Protease</keyword>
<dbReference type="AlphaFoldDB" id="A0A7Y9R292"/>
<dbReference type="Proteomes" id="UP000518288">
    <property type="component" value="Unassembled WGS sequence"/>
</dbReference>
<reference evidence="2 3" key="1">
    <citation type="submission" date="2020-07" db="EMBL/GenBank/DDBJ databases">
        <title>Genomic Encyclopedia of Archaeal and Bacterial Type Strains, Phase II (KMG-II): from individual species to whole genera.</title>
        <authorList>
            <person name="Goeker M."/>
        </authorList>
    </citation>
    <scope>NUCLEOTIDE SEQUENCE [LARGE SCALE GENOMIC DNA]</scope>
    <source>
        <strain evidence="2 3">DSM 21226</strain>
    </source>
</reference>
<evidence type="ECO:0000313" key="2">
    <source>
        <dbReference type="EMBL" id="NYG34876.1"/>
    </source>
</evidence>
<name>A0A7Y9R292_9BURK</name>
<keyword evidence="2" id="KW-0378">Hydrolase</keyword>